<protein>
    <submittedName>
        <fullName evidence="2">Uncharacterized protein</fullName>
    </submittedName>
</protein>
<reference evidence="2" key="1">
    <citation type="submission" date="2021-01" db="EMBL/GenBank/DDBJ databases">
        <authorList>
            <person name="Li R."/>
            <person name="Bekaert M."/>
        </authorList>
    </citation>
    <scope>NUCLEOTIDE SEQUENCE</scope>
    <source>
        <strain evidence="2">Farmed</strain>
    </source>
</reference>
<keyword evidence="3" id="KW-1185">Reference proteome</keyword>
<proteinExistence type="predicted"/>
<organism evidence="2 3">
    <name type="scientific">Acanthosepion pharaonis</name>
    <name type="common">Pharaoh cuttlefish</name>
    <name type="synonym">Sepia pharaonis</name>
    <dbReference type="NCBI Taxonomy" id="158019"/>
    <lineage>
        <taxon>Eukaryota</taxon>
        <taxon>Metazoa</taxon>
        <taxon>Spiralia</taxon>
        <taxon>Lophotrochozoa</taxon>
        <taxon>Mollusca</taxon>
        <taxon>Cephalopoda</taxon>
        <taxon>Coleoidea</taxon>
        <taxon>Decapodiformes</taxon>
        <taxon>Sepiida</taxon>
        <taxon>Sepiina</taxon>
        <taxon>Sepiidae</taxon>
        <taxon>Acanthosepion</taxon>
    </lineage>
</organism>
<comment type="caution">
    <text evidence="2">The sequence shown here is derived from an EMBL/GenBank/DDBJ whole genome shotgun (WGS) entry which is preliminary data.</text>
</comment>
<evidence type="ECO:0000256" key="1">
    <source>
        <dbReference type="SAM" id="MobiDB-lite"/>
    </source>
</evidence>
<evidence type="ECO:0000313" key="3">
    <source>
        <dbReference type="Proteomes" id="UP000597762"/>
    </source>
</evidence>
<gene>
    <name evidence="2" type="ORF">SPHA_40790</name>
</gene>
<name>A0A812CRG2_ACAPH</name>
<feature type="region of interest" description="Disordered" evidence="1">
    <location>
        <begin position="1"/>
        <end position="34"/>
    </location>
</feature>
<evidence type="ECO:0000313" key="2">
    <source>
        <dbReference type="EMBL" id="CAE1277668.1"/>
    </source>
</evidence>
<sequence>MSQTPSRCHSHRRNVTASGDMPQPPSRCYSRRRHATKTPSTLIAAVEMPQPPSRCNRIVSISHFKYSTCHRYERCYSRRRHFTAAVEKTEISTFHIYKFEMSQTPSTCHSRLSRCYSHRRHVTAAVEMLQPPSRCHELSRFHRRFDLPQRLSSD</sequence>
<dbReference type="AlphaFoldDB" id="A0A812CRG2"/>
<dbReference type="EMBL" id="CAHIKZ030001936">
    <property type="protein sequence ID" value="CAE1277668.1"/>
    <property type="molecule type" value="Genomic_DNA"/>
</dbReference>
<dbReference type="Proteomes" id="UP000597762">
    <property type="component" value="Unassembled WGS sequence"/>
</dbReference>
<accession>A0A812CRG2</accession>